<dbReference type="Proteomes" id="UP000256964">
    <property type="component" value="Unassembled WGS sequence"/>
</dbReference>
<reference evidence="1 2" key="1">
    <citation type="journal article" date="2018" name="Biotechnol. Biofuels">
        <title>Integrative visual omics of the white-rot fungus Polyporus brumalis exposes the biotechnological potential of its oxidative enzymes for delignifying raw plant biomass.</title>
        <authorList>
            <person name="Miyauchi S."/>
            <person name="Rancon A."/>
            <person name="Drula E."/>
            <person name="Hage H."/>
            <person name="Chaduli D."/>
            <person name="Favel A."/>
            <person name="Grisel S."/>
            <person name="Henrissat B."/>
            <person name="Herpoel-Gimbert I."/>
            <person name="Ruiz-Duenas F.J."/>
            <person name="Chevret D."/>
            <person name="Hainaut M."/>
            <person name="Lin J."/>
            <person name="Wang M."/>
            <person name="Pangilinan J."/>
            <person name="Lipzen A."/>
            <person name="Lesage-Meessen L."/>
            <person name="Navarro D."/>
            <person name="Riley R."/>
            <person name="Grigoriev I.V."/>
            <person name="Zhou S."/>
            <person name="Raouche S."/>
            <person name="Rosso M.N."/>
        </authorList>
    </citation>
    <scope>NUCLEOTIDE SEQUENCE [LARGE SCALE GENOMIC DNA]</scope>
    <source>
        <strain evidence="1 2">BRFM 1820</strain>
    </source>
</reference>
<gene>
    <name evidence="1" type="ORF">OH76DRAFT_1400566</name>
</gene>
<proteinExistence type="predicted"/>
<evidence type="ECO:0000313" key="1">
    <source>
        <dbReference type="EMBL" id="RDX52229.1"/>
    </source>
</evidence>
<keyword evidence="2" id="KW-1185">Reference proteome</keyword>
<evidence type="ECO:0000313" key="2">
    <source>
        <dbReference type="Proteomes" id="UP000256964"/>
    </source>
</evidence>
<dbReference type="EMBL" id="KZ857391">
    <property type="protein sequence ID" value="RDX52229.1"/>
    <property type="molecule type" value="Genomic_DNA"/>
</dbReference>
<name>A0A371DI72_9APHY</name>
<accession>A0A371DI72</accession>
<dbReference type="AlphaFoldDB" id="A0A371DI72"/>
<sequence>MPVNPLTNRLSRSRFISLSEIPELDVSPPVNGTMLVYSSPALCISNGTAALPAKVDLCHNPQPV</sequence>
<organism evidence="1 2">
    <name type="scientific">Lentinus brumalis</name>
    <dbReference type="NCBI Taxonomy" id="2498619"/>
    <lineage>
        <taxon>Eukaryota</taxon>
        <taxon>Fungi</taxon>
        <taxon>Dikarya</taxon>
        <taxon>Basidiomycota</taxon>
        <taxon>Agaricomycotina</taxon>
        <taxon>Agaricomycetes</taxon>
        <taxon>Polyporales</taxon>
        <taxon>Polyporaceae</taxon>
        <taxon>Lentinus</taxon>
    </lineage>
</organism>
<protein>
    <submittedName>
        <fullName evidence="1">Uncharacterized protein</fullName>
    </submittedName>
</protein>